<keyword evidence="3" id="KW-1185">Reference proteome</keyword>
<dbReference type="PANTHER" id="PTHR28026:SF10">
    <property type="entry name" value="MEMBRANE PROTEIN, PUTATIVE (DUF962)-RELATED"/>
    <property type="match status" value="1"/>
</dbReference>
<evidence type="ECO:0000313" key="2">
    <source>
        <dbReference type="EMBL" id="CAA7043255.1"/>
    </source>
</evidence>
<feature type="transmembrane region" description="Helical" evidence="1">
    <location>
        <begin position="29"/>
        <end position="49"/>
    </location>
</feature>
<dbReference type="OrthoDB" id="2124888at2759"/>
<evidence type="ECO:0008006" key="4">
    <source>
        <dbReference type="Google" id="ProtNLM"/>
    </source>
</evidence>
<dbReference type="InterPro" id="IPR009305">
    <property type="entry name" value="Mpo1-like"/>
</dbReference>
<dbReference type="EMBL" id="CACVBM020001274">
    <property type="protein sequence ID" value="CAA7043255.1"/>
    <property type="molecule type" value="Genomic_DNA"/>
</dbReference>
<feature type="transmembrane region" description="Helical" evidence="1">
    <location>
        <begin position="90"/>
        <end position="113"/>
    </location>
</feature>
<dbReference type="GO" id="GO:0005783">
    <property type="term" value="C:endoplasmic reticulum"/>
    <property type="evidence" value="ECO:0007669"/>
    <property type="project" value="TreeGrafter"/>
</dbReference>
<protein>
    <recommendedName>
        <fullName evidence="4">DUF962 domain-containing protein</fullName>
    </recommendedName>
</protein>
<comment type="caution">
    <text evidence="2">The sequence shown here is derived from an EMBL/GenBank/DDBJ whole genome shotgun (WGS) entry which is preliminary data.</text>
</comment>
<keyword evidence="1" id="KW-0472">Membrane</keyword>
<sequence>MMMSKGIGMFDLEKHYSFYGAYHTNPMNVLVHTLLVWPNVFAALLFLYAAPPILDPSKLGLFGGVLRLDVGLIHALIHAILYVRMDKKSGALAALLCFSCWVGSSFLAAQIGVSLAMKVGVAAQVVCWAGQFLAHGLFEKRSPGMEDNTVHAYLMGPFYLLLQVLQFVGYEPYPGFNKRVDSQIEVEIKKCTEKQQLKKVK</sequence>
<dbReference type="GO" id="GO:0016020">
    <property type="term" value="C:membrane"/>
    <property type="evidence" value="ECO:0007669"/>
    <property type="project" value="GOC"/>
</dbReference>
<feature type="transmembrane region" description="Helical" evidence="1">
    <location>
        <begin position="150"/>
        <end position="170"/>
    </location>
</feature>
<feature type="transmembrane region" description="Helical" evidence="1">
    <location>
        <begin position="61"/>
        <end position="83"/>
    </location>
</feature>
<keyword evidence="1" id="KW-0812">Transmembrane</keyword>
<dbReference type="Pfam" id="PF06127">
    <property type="entry name" value="Mpo1-like"/>
    <property type="match status" value="1"/>
</dbReference>
<dbReference type="GO" id="GO:0046521">
    <property type="term" value="P:sphingoid catabolic process"/>
    <property type="evidence" value="ECO:0007669"/>
    <property type="project" value="TreeGrafter"/>
</dbReference>
<reference evidence="2" key="1">
    <citation type="submission" date="2020-01" db="EMBL/GenBank/DDBJ databases">
        <authorList>
            <person name="Mishra B."/>
        </authorList>
    </citation>
    <scope>NUCLEOTIDE SEQUENCE [LARGE SCALE GENOMIC DNA]</scope>
</reference>
<accession>A0A6D2K587</accession>
<dbReference type="PANTHER" id="PTHR28026">
    <property type="entry name" value="DUF962 DOMAIN PROTEIN (AFU_ORTHOLOGUE AFUA_8G05310)"/>
    <property type="match status" value="1"/>
</dbReference>
<evidence type="ECO:0000256" key="1">
    <source>
        <dbReference type="SAM" id="Phobius"/>
    </source>
</evidence>
<keyword evidence="1" id="KW-1133">Transmembrane helix</keyword>
<proteinExistence type="predicted"/>
<feature type="transmembrane region" description="Helical" evidence="1">
    <location>
        <begin position="119"/>
        <end position="138"/>
    </location>
</feature>
<dbReference type="Proteomes" id="UP000467841">
    <property type="component" value="Unassembled WGS sequence"/>
</dbReference>
<organism evidence="2 3">
    <name type="scientific">Microthlaspi erraticum</name>
    <dbReference type="NCBI Taxonomy" id="1685480"/>
    <lineage>
        <taxon>Eukaryota</taxon>
        <taxon>Viridiplantae</taxon>
        <taxon>Streptophyta</taxon>
        <taxon>Embryophyta</taxon>
        <taxon>Tracheophyta</taxon>
        <taxon>Spermatophyta</taxon>
        <taxon>Magnoliopsida</taxon>
        <taxon>eudicotyledons</taxon>
        <taxon>Gunneridae</taxon>
        <taxon>Pentapetalae</taxon>
        <taxon>rosids</taxon>
        <taxon>malvids</taxon>
        <taxon>Brassicales</taxon>
        <taxon>Brassicaceae</taxon>
        <taxon>Coluteocarpeae</taxon>
        <taxon>Microthlaspi</taxon>
    </lineage>
</organism>
<gene>
    <name evidence="2" type="ORF">MERR_LOCUS30490</name>
</gene>
<name>A0A6D2K587_9BRAS</name>
<dbReference type="AlphaFoldDB" id="A0A6D2K587"/>
<evidence type="ECO:0000313" key="3">
    <source>
        <dbReference type="Proteomes" id="UP000467841"/>
    </source>
</evidence>